<feature type="compositionally biased region" description="Basic and acidic residues" evidence="3">
    <location>
        <begin position="1"/>
        <end position="10"/>
    </location>
</feature>
<evidence type="ECO:0000313" key="6">
    <source>
        <dbReference type="Proteomes" id="UP000192578"/>
    </source>
</evidence>
<dbReference type="GO" id="GO:0006915">
    <property type="term" value="P:apoptotic process"/>
    <property type="evidence" value="ECO:0007669"/>
    <property type="project" value="InterPro"/>
</dbReference>
<organism evidence="5 6">
    <name type="scientific">Hypsibius exemplaris</name>
    <name type="common">Freshwater tardigrade</name>
    <dbReference type="NCBI Taxonomy" id="2072580"/>
    <lineage>
        <taxon>Eukaryota</taxon>
        <taxon>Metazoa</taxon>
        <taxon>Ecdysozoa</taxon>
        <taxon>Tardigrada</taxon>
        <taxon>Eutardigrada</taxon>
        <taxon>Parachela</taxon>
        <taxon>Hypsibioidea</taxon>
        <taxon>Hypsibiidae</taxon>
        <taxon>Hypsibius</taxon>
    </lineage>
</organism>
<name>A0A1W0WKU5_HYPEX</name>
<dbReference type="OrthoDB" id="5339429at2759"/>
<dbReference type="InterPro" id="IPR030030">
    <property type="entry name" value="Sav"/>
</dbReference>
<feature type="compositionally biased region" description="Low complexity" evidence="3">
    <location>
        <begin position="291"/>
        <end position="303"/>
    </location>
</feature>
<dbReference type="PANTHER" id="PTHR47522">
    <property type="entry name" value="SALVADOR FAMILY WW DOMAIN-CONTAINING PROTEIN 1"/>
    <property type="match status" value="1"/>
</dbReference>
<comment type="caution">
    <text evidence="5">The sequence shown here is derived from an EMBL/GenBank/DDBJ whole genome shotgun (WGS) entry which is preliminary data.</text>
</comment>
<accession>A0A1W0WKU5</accession>
<feature type="region of interest" description="Disordered" evidence="3">
    <location>
        <begin position="1"/>
        <end position="29"/>
    </location>
</feature>
<keyword evidence="2" id="KW-0677">Repeat</keyword>
<dbReference type="EMBL" id="MTYJ01000082">
    <property type="protein sequence ID" value="OQV15834.1"/>
    <property type="molecule type" value="Genomic_DNA"/>
</dbReference>
<feature type="region of interest" description="Disordered" evidence="3">
    <location>
        <begin position="291"/>
        <end position="313"/>
    </location>
</feature>
<dbReference type="Pfam" id="PF00397">
    <property type="entry name" value="WW"/>
    <property type="match status" value="1"/>
</dbReference>
<gene>
    <name evidence="5" type="ORF">BV898_10085</name>
</gene>
<dbReference type="CDD" id="cd21433">
    <property type="entry name" value="SARAH_Sav"/>
    <property type="match status" value="1"/>
</dbReference>
<evidence type="ECO:0000256" key="2">
    <source>
        <dbReference type="ARBA" id="ARBA00022737"/>
    </source>
</evidence>
<sequence length="405" mass="45039">MLSWKKDSKSRPVGKSNDDSASIGIPGRYLKRETPSSALAAALAVTHPATPRRDASFEKRPQPMPIYLTNARNHPRNGRPISGAPRHHIDLPAGPAHSRSPLHAYRPSAGERSSPQSLAGSSWSLNSSLSTTGDLYSRNNPGPLLSPVGGGLTRPRHSFPCSCASRLRLPCGLGVDSERMGASGRVVEQTEGEGEGEESVRLPFGWSVDWTQSGRRYFIDHNTRTTHWIPPFSHSNFIGSPQRQFQRTAEEETESFLDYRDDRPSLPPKTSSSSQRPAVLASDLQRSSYSLSSFSSSPSSIPESVEHPTEPLQARQLVPPNRFLNASELPQFIRVYARASSEHDHRIKWDMFLPEQLDQYDAMMRGLLRHESGLIVSSYDAYRAALKREIDRRDRMSQNSLGCED</sequence>
<dbReference type="Proteomes" id="UP000192578">
    <property type="component" value="Unassembled WGS sequence"/>
</dbReference>
<evidence type="ECO:0000256" key="1">
    <source>
        <dbReference type="ARBA" id="ARBA00022553"/>
    </source>
</evidence>
<feature type="region of interest" description="Disordered" evidence="3">
    <location>
        <begin position="239"/>
        <end position="279"/>
    </location>
</feature>
<dbReference type="InterPro" id="IPR001202">
    <property type="entry name" value="WW_dom"/>
</dbReference>
<reference evidence="6" key="1">
    <citation type="submission" date="2017-01" db="EMBL/GenBank/DDBJ databases">
        <title>Comparative genomics of anhydrobiosis in the tardigrade Hypsibius dujardini.</title>
        <authorList>
            <person name="Yoshida Y."/>
            <person name="Koutsovoulos G."/>
            <person name="Laetsch D."/>
            <person name="Stevens L."/>
            <person name="Kumar S."/>
            <person name="Horikawa D."/>
            <person name="Ishino K."/>
            <person name="Komine S."/>
            <person name="Tomita M."/>
            <person name="Blaxter M."/>
            <person name="Arakawa K."/>
        </authorList>
    </citation>
    <scope>NUCLEOTIDE SEQUENCE [LARGE SCALE GENOMIC DNA]</scope>
    <source>
        <strain evidence="6">Z151</strain>
    </source>
</reference>
<dbReference type="Gene3D" id="2.20.70.10">
    <property type="match status" value="1"/>
</dbReference>
<feature type="domain" description="WW" evidence="4">
    <location>
        <begin position="200"/>
        <end position="233"/>
    </location>
</feature>
<protein>
    <recommendedName>
        <fullName evidence="4">WW domain-containing protein</fullName>
    </recommendedName>
</protein>
<dbReference type="AlphaFoldDB" id="A0A1W0WKU5"/>
<dbReference type="InterPro" id="IPR036020">
    <property type="entry name" value="WW_dom_sf"/>
</dbReference>
<dbReference type="GO" id="GO:0035329">
    <property type="term" value="P:hippo signaling"/>
    <property type="evidence" value="ECO:0007669"/>
    <property type="project" value="InterPro"/>
</dbReference>
<dbReference type="GO" id="GO:0043065">
    <property type="term" value="P:positive regulation of apoptotic process"/>
    <property type="evidence" value="ECO:0007669"/>
    <property type="project" value="TreeGrafter"/>
</dbReference>
<dbReference type="SUPFAM" id="SSF51045">
    <property type="entry name" value="WW domain"/>
    <property type="match status" value="1"/>
</dbReference>
<dbReference type="GO" id="GO:0005829">
    <property type="term" value="C:cytosol"/>
    <property type="evidence" value="ECO:0007669"/>
    <property type="project" value="TreeGrafter"/>
</dbReference>
<evidence type="ECO:0000313" key="5">
    <source>
        <dbReference type="EMBL" id="OQV15834.1"/>
    </source>
</evidence>
<keyword evidence="6" id="KW-1185">Reference proteome</keyword>
<dbReference type="GO" id="GO:0060090">
    <property type="term" value="F:molecular adaptor activity"/>
    <property type="evidence" value="ECO:0007669"/>
    <property type="project" value="InterPro"/>
</dbReference>
<dbReference type="GO" id="GO:0008285">
    <property type="term" value="P:negative regulation of cell population proliferation"/>
    <property type="evidence" value="ECO:0007669"/>
    <property type="project" value="TreeGrafter"/>
</dbReference>
<feature type="compositionally biased region" description="Basic and acidic residues" evidence="3">
    <location>
        <begin position="51"/>
        <end position="61"/>
    </location>
</feature>
<dbReference type="SMART" id="SM00456">
    <property type="entry name" value="WW"/>
    <property type="match status" value="1"/>
</dbReference>
<evidence type="ECO:0000256" key="3">
    <source>
        <dbReference type="SAM" id="MobiDB-lite"/>
    </source>
</evidence>
<dbReference type="CDD" id="cd00201">
    <property type="entry name" value="WW"/>
    <property type="match status" value="1"/>
</dbReference>
<dbReference type="PANTHER" id="PTHR47522:SF2">
    <property type="entry name" value="PROTEIN SALVADOR HOMOLOG 1"/>
    <property type="match status" value="1"/>
</dbReference>
<feature type="region of interest" description="Disordered" evidence="3">
    <location>
        <begin position="41"/>
        <end position="125"/>
    </location>
</feature>
<proteinExistence type="predicted"/>
<dbReference type="FunFam" id="2.20.70.10:FF:000035">
    <property type="entry name" value="Salvador homolog 1 (Drosophila)"/>
    <property type="match status" value="1"/>
</dbReference>
<keyword evidence="1" id="KW-0597">Phosphoprotein</keyword>
<evidence type="ECO:0000259" key="4">
    <source>
        <dbReference type="PROSITE" id="PS50020"/>
    </source>
</evidence>
<dbReference type="PROSITE" id="PS50020">
    <property type="entry name" value="WW_DOMAIN_2"/>
    <property type="match status" value="1"/>
</dbReference>